<keyword evidence="5" id="KW-0720">Serine protease</keyword>
<dbReference type="PANTHER" id="PTHR24276">
    <property type="entry name" value="POLYSERASE-RELATED"/>
    <property type="match status" value="1"/>
</dbReference>
<comment type="similarity">
    <text evidence="1">Belongs to the peptidase S1 family.</text>
</comment>
<dbReference type="Pfam" id="PF00089">
    <property type="entry name" value="Trypsin"/>
    <property type="match status" value="1"/>
</dbReference>
<dbReference type="InterPro" id="IPR009003">
    <property type="entry name" value="Peptidase_S1_PA"/>
</dbReference>
<dbReference type="PROSITE" id="PS50240">
    <property type="entry name" value="TRYPSIN_DOM"/>
    <property type="match status" value="1"/>
</dbReference>
<gene>
    <name evidence="8" type="ORF">MGAL_10B051030</name>
</gene>
<evidence type="ECO:0000256" key="4">
    <source>
        <dbReference type="ARBA" id="ARBA00023157"/>
    </source>
</evidence>
<feature type="domain" description="Peptidase S1" evidence="7">
    <location>
        <begin position="31"/>
        <end position="268"/>
    </location>
</feature>
<protein>
    <submittedName>
        <fullName evidence="8">Pancreatic elastase II</fullName>
        <ecNumber evidence="8">3.4.21.71</ecNumber>
    </submittedName>
</protein>
<dbReference type="PROSITE" id="PS00135">
    <property type="entry name" value="TRYPSIN_SER"/>
    <property type="match status" value="1"/>
</dbReference>
<dbReference type="InterPro" id="IPR033116">
    <property type="entry name" value="TRYPSIN_SER"/>
</dbReference>
<dbReference type="SMART" id="SM00020">
    <property type="entry name" value="Tryp_SPc"/>
    <property type="match status" value="1"/>
</dbReference>
<dbReference type="EMBL" id="UYJE01000386">
    <property type="protein sequence ID" value="VDH92840.1"/>
    <property type="molecule type" value="Genomic_DNA"/>
</dbReference>
<evidence type="ECO:0000313" key="8">
    <source>
        <dbReference type="EMBL" id="VDH92840.1"/>
    </source>
</evidence>
<keyword evidence="9" id="KW-1185">Reference proteome</keyword>
<dbReference type="PRINTS" id="PR00722">
    <property type="entry name" value="CHYMOTRYPSIN"/>
</dbReference>
<evidence type="ECO:0000256" key="2">
    <source>
        <dbReference type="ARBA" id="ARBA00022670"/>
    </source>
</evidence>
<evidence type="ECO:0000259" key="7">
    <source>
        <dbReference type="PROSITE" id="PS50240"/>
    </source>
</evidence>
<keyword evidence="6" id="KW-0732">Signal</keyword>
<keyword evidence="3 5" id="KW-0378">Hydrolase</keyword>
<feature type="chain" id="PRO_5032362684" evidence="6">
    <location>
        <begin position="16"/>
        <end position="269"/>
    </location>
</feature>
<evidence type="ECO:0000256" key="6">
    <source>
        <dbReference type="SAM" id="SignalP"/>
    </source>
</evidence>
<dbReference type="OrthoDB" id="6274970at2759"/>
<evidence type="ECO:0000256" key="1">
    <source>
        <dbReference type="ARBA" id="ARBA00007664"/>
    </source>
</evidence>
<dbReference type="PROSITE" id="PS00134">
    <property type="entry name" value="TRYPSIN_HIS"/>
    <property type="match status" value="1"/>
</dbReference>
<dbReference type="Gene3D" id="2.40.10.10">
    <property type="entry name" value="Trypsin-like serine proteases"/>
    <property type="match status" value="1"/>
</dbReference>
<dbReference type="AlphaFoldDB" id="A0A8B6BMW1"/>
<organism evidence="8 9">
    <name type="scientific">Mytilus galloprovincialis</name>
    <name type="common">Mediterranean mussel</name>
    <dbReference type="NCBI Taxonomy" id="29158"/>
    <lineage>
        <taxon>Eukaryota</taxon>
        <taxon>Metazoa</taxon>
        <taxon>Spiralia</taxon>
        <taxon>Lophotrochozoa</taxon>
        <taxon>Mollusca</taxon>
        <taxon>Bivalvia</taxon>
        <taxon>Autobranchia</taxon>
        <taxon>Pteriomorphia</taxon>
        <taxon>Mytilida</taxon>
        <taxon>Mytiloidea</taxon>
        <taxon>Mytilidae</taxon>
        <taxon>Mytilinae</taxon>
        <taxon>Mytilus</taxon>
    </lineage>
</organism>
<accession>A0A8B6BMW1</accession>
<evidence type="ECO:0000256" key="5">
    <source>
        <dbReference type="RuleBase" id="RU363034"/>
    </source>
</evidence>
<feature type="signal peptide" evidence="6">
    <location>
        <begin position="1"/>
        <end position="15"/>
    </location>
</feature>
<dbReference type="InterPro" id="IPR043504">
    <property type="entry name" value="Peptidase_S1_PA_chymotrypsin"/>
</dbReference>
<dbReference type="GO" id="GO:0004252">
    <property type="term" value="F:serine-type endopeptidase activity"/>
    <property type="evidence" value="ECO:0007669"/>
    <property type="project" value="UniProtKB-EC"/>
</dbReference>
<sequence>MEFIFLLCVVVLANGGVILNGDEVSNEAKRIVGGQDTTIGKHAWQVSLQRKSGTSWSHSCGGSIIGEKWVVTAAHCVEGSPVSSLRIAAGTTTWSSGGETRLLSSFTMHPDYDGFGDGFPNDIAVLELESALPFSSSIAKIELADDEGNFSGDKCMITGWGLTNDEPGLPDVLQEVTMTVLTNTDCTDRWSTVTGATINGGHICIGNDQDSGKSACNGDSGGPMQCEVQGTTYLAGATSWGISGCGVGYPSVYTRISFFRDWIRQQTGI</sequence>
<dbReference type="SUPFAM" id="SSF50494">
    <property type="entry name" value="Trypsin-like serine proteases"/>
    <property type="match status" value="1"/>
</dbReference>
<evidence type="ECO:0000256" key="3">
    <source>
        <dbReference type="ARBA" id="ARBA00022801"/>
    </source>
</evidence>
<dbReference type="InterPro" id="IPR001314">
    <property type="entry name" value="Peptidase_S1A"/>
</dbReference>
<proteinExistence type="inferred from homology"/>
<reference evidence="8" key="1">
    <citation type="submission" date="2018-11" db="EMBL/GenBank/DDBJ databases">
        <authorList>
            <person name="Alioto T."/>
            <person name="Alioto T."/>
        </authorList>
    </citation>
    <scope>NUCLEOTIDE SEQUENCE</scope>
</reference>
<dbReference type="InterPro" id="IPR001254">
    <property type="entry name" value="Trypsin_dom"/>
</dbReference>
<keyword evidence="4" id="KW-1015">Disulfide bond</keyword>
<dbReference type="GO" id="GO:0006508">
    <property type="term" value="P:proteolysis"/>
    <property type="evidence" value="ECO:0007669"/>
    <property type="project" value="UniProtKB-KW"/>
</dbReference>
<keyword evidence="2 5" id="KW-0645">Protease</keyword>
<dbReference type="FunFam" id="2.40.10.10:FF:000034">
    <property type="entry name" value="Eupolytin"/>
    <property type="match status" value="1"/>
</dbReference>
<evidence type="ECO:0000313" key="9">
    <source>
        <dbReference type="Proteomes" id="UP000596742"/>
    </source>
</evidence>
<dbReference type="InterPro" id="IPR050430">
    <property type="entry name" value="Peptidase_S1"/>
</dbReference>
<dbReference type="Proteomes" id="UP000596742">
    <property type="component" value="Unassembled WGS sequence"/>
</dbReference>
<name>A0A8B6BMW1_MYTGA</name>
<dbReference type="PANTHER" id="PTHR24276:SF91">
    <property type="entry name" value="AT26814P-RELATED"/>
    <property type="match status" value="1"/>
</dbReference>
<dbReference type="EC" id="3.4.21.71" evidence="8"/>
<dbReference type="CDD" id="cd00190">
    <property type="entry name" value="Tryp_SPc"/>
    <property type="match status" value="1"/>
</dbReference>
<comment type="caution">
    <text evidence="8">The sequence shown here is derived from an EMBL/GenBank/DDBJ whole genome shotgun (WGS) entry which is preliminary data.</text>
</comment>
<dbReference type="InterPro" id="IPR018114">
    <property type="entry name" value="TRYPSIN_HIS"/>
</dbReference>